<keyword evidence="3" id="KW-1185">Reference proteome</keyword>
<dbReference type="Gramene" id="PRQ49974">
    <property type="protein sequence ID" value="PRQ49974"/>
    <property type="gene ID" value="RchiOBHm_Chr2g0127921"/>
</dbReference>
<protein>
    <submittedName>
        <fullName evidence="2">Uncharacterized protein</fullName>
    </submittedName>
</protein>
<gene>
    <name evidence="2" type="ORF">RchiOBHm_Chr1g0326701</name>
    <name evidence="1" type="ORF">RchiOBHm_Chr2g0127921</name>
</gene>
<sequence>MEIEIFRFRLGQCCELRLDKGTRLCGRPIVLLQALLVEVGRTWFEA</sequence>
<name>A0A2P6SAD8_ROSCH</name>
<evidence type="ECO:0000313" key="1">
    <source>
        <dbReference type="EMBL" id="PRQ49974.1"/>
    </source>
</evidence>
<organism evidence="2 3">
    <name type="scientific">Rosa chinensis</name>
    <name type="common">China rose</name>
    <dbReference type="NCBI Taxonomy" id="74649"/>
    <lineage>
        <taxon>Eukaryota</taxon>
        <taxon>Viridiplantae</taxon>
        <taxon>Streptophyta</taxon>
        <taxon>Embryophyta</taxon>
        <taxon>Tracheophyta</taxon>
        <taxon>Spermatophyta</taxon>
        <taxon>Magnoliopsida</taxon>
        <taxon>eudicotyledons</taxon>
        <taxon>Gunneridae</taxon>
        <taxon>Pentapetalae</taxon>
        <taxon>rosids</taxon>
        <taxon>fabids</taxon>
        <taxon>Rosales</taxon>
        <taxon>Rosaceae</taxon>
        <taxon>Rosoideae</taxon>
        <taxon>Rosoideae incertae sedis</taxon>
        <taxon>Rosa</taxon>
    </lineage>
</organism>
<dbReference type="EMBL" id="PDCK01000040">
    <property type="protein sequence ID" value="PRQ49974.1"/>
    <property type="molecule type" value="Genomic_DNA"/>
</dbReference>
<proteinExistence type="predicted"/>
<dbReference type="Proteomes" id="UP000238479">
    <property type="component" value="Chromosome 1"/>
</dbReference>
<reference evidence="2 3" key="1">
    <citation type="journal article" date="2018" name="Nat. Genet.">
        <title>The Rosa genome provides new insights in the design of modern roses.</title>
        <authorList>
            <person name="Bendahmane M."/>
        </authorList>
    </citation>
    <scope>NUCLEOTIDE SEQUENCE [LARGE SCALE GENOMIC DNA]</scope>
    <source>
        <strain evidence="3">cv. Old Blush</strain>
    </source>
</reference>
<accession>A0A2P6SAD8</accession>
<evidence type="ECO:0000313" key="3">
    <source>
        <dbReference type="Proteomes" id="UP000238479"/>
    </source>
</evidence>
<dbReference type="Proteomes" id="UP000238479">
    <property type="component" value="Chromosome 2"/>
</dbReference>
<dbReference type="Gramene" id="PRQ55629">
    <property type="protein sequence ID" value="PRQ55629"/>
    <property type="gene ID" value="RchiOBHm_Chr1g0326701"/>
</dbReference>
<evidence type="ECO:0000313" key="2">
    <source>
        <dbReference type="EMBL" id="PRQ55629.1"/>
    </source>
</evidence>
<dbReference type="AlphaFoldDB" id="A0A2P6SAD8"/>
<dbReference type="EMBL" id="PDCK01000039">
    <property type="protein sequence ID" value="PRQ55629.1"/>
    <property type="molecule type" value="Genomic_DNA"/>
</dbReference>
<comment type="caution">
    <text evidence="2">The sequence shown here is derived from an EMBL/GenBank/DDBJ whole genome shotgun (WGS) entry which is preliminary data.</text>
</comment>